<dbReference type="EMBL" id="UZAG01022822">
    <property type="protein sequence ID" value="VDO54855.1"/>
    <property type="molecule type" value="Genomic_DNA"/>
</dbReference>
<evidence type="ECO:0000256" key="4">
    <source>
        <dbReference type="ARBA" id="ARBA00022989"/>
    </source>
</evidence>
<keyword evidence="5 7" id="KW-0472">Membrane</keyword>
<dbReference type="STRING" id="42155.A0A0R3RC59"/>
<accession>A0A0R3RC59</accession>
<reference evidence="10" key="1">
    <citation type="submission" date="2017-02" db="UniProtKB">
        <authorList>
            <consortium name="WormBaseParasite"/>
        </authorList>
    </citation>
    <scope>IDENTIFICATION</scope>
</reference>
<dbReference type="Proteomes" id="UP000280834">
    <property type="component" value="Unassembled WGS sequence"/>
</dbReference>
<gene>
    <name evidence="8" type="ORF">BTMF_LOCUS15598</name>
</gene>
<evidence type="ECO:0000256" key="7">
    <source>
        <dbReference type="SAM" id="Phobius"/>
    </source>
</evidence>
<dbReference type="WBParaSite" id="BTMF_0001762801-mRNA-1">
    <property type="protein sequence ID" value="BTMF_0001762801-mRNA-1"/>
    <property type="gene ID" value="BTMF_0001762801"/>
</dbReference>
<dbReference type="AlphaFoldDB" id="A0A0R3RC59"/>
<dbReference type="GO" id="GO:0005044">
    <property type="term" value="F:scavenger receptor activity"/>
    <property type="evidence" value="ECO:0007669"/>
    <property type="project" value="TreeGrafter"/>
</dbReference>
<evidence type="ECO:0000313" key="8">
    <source>
        <dbReference type="EMBL" id="VDO54855.1"/>
    </source>
</evidence>
<keyword evidence="3 7" id="KW-0812">Transmembrane</keyword>
<evidence type="ECO:0000256" key="6">
    <source>
        <dbReference type="ARBA" id="ARBA00023180"/>
    </source>
</evidence>
<proteinExistence type="inferred from homology"/>
<keyword evidence="4 7" id="KW-1133">Transmembrane helix</keyword>
<evidence type="ECO:0000256" key="2">
    <source>
        <dbReference type="ARBA" id="ARBA00010532"/>
    </source>
</evidence>
<evidence type="ECO:0000256" key="5">
    <source>
        <dbReference type="ARBA" id="ARBA00023136"/>
    </source>
</evidence>
<dbReference type="PANTHER" id="PTHR11923">
    <property type="entry name" value="SCAVENGER RECEPTOR CLASS B TYPE-1 SR-B1"/>
    <property type="match status" value="1"/>
</dbReference>
<comment type="similarity">
    <text evidence="2">Belongs to the CD36 family.</text>
</comment>
<keyword evidence="9" id="KW-1185">Reference proteome</keyword>
<keyword evidence="6" id="KW-0325">Glycoprotein</keyword>
<dbReference type="GO" id="GO:0005737">
    <property type="term" value="C:cytoplasm"/>
    <property type="evidence" value="ECO:0007669"/>
    <property type="project" value="TreeGrafter"/>
</dbReference>
<sequence>MDIKISIIGALALGSIFIIVGVLSLTIVPLTVNKEVIKNEHLGYDENGTYNVMTQRWIEQKYSMKLKIWTVSVANPNDISKGSYPVLIEKGPYAYTLVICVQFIYLFIFLMEYRKRVKVNFMHNNTRVLFRNQRYYIYNKNESCANCYLNDTVMIPNIMFQYIANIAAKSGPMVRQVIKLALQQFKYETPFINVTVNQ</sequence>
<dbReference type="GO" id="GO:0016020">
    <property type="term" value="C:membrane"/>
    <property type="evidence" value="ECO:0007669"/>
    <property type="project" value="UniProtKB-SubCell"/>
</dbReference>
<comment type="subcellular location">
    <subcellularLocation>
        <location evidence="1">Membrane</location>
    </subcellularLocation>
</comment>
<evidence type="ECO:0000313" key="10">
    <source>
        <dbReference type="WBParaSite" id="BTMF_0001762801-mRNA-1"/>
    </source>
</evidence>
<dbReference type="Pfam" id="PF01130">
    <property type="entry name" value="CD36"/>
    <property type="match status" value="1"/>
</dbReference>
<name>A0A0R3RC59_9BILA</name>
<feature type="transmembrane region" description="Helical" evidence="7">
    <location>
        <begin position="7"/>
        <end position="32"/>
    </location>
</feature>
<evidence type="ECO:0000313" key="9">
    <source>
        <dbReference type="Proteomes" id="UP000280834"/>
    </source>
</evidence>
<feature type="transmembrane region" description="Helical" evidence="7">
    <location>
        <begin position="93"/>
        <end position="113"/>
    </location>
</feature>
<evidence type="ECO:0000256" key="3">
    <source>
        <dbReference type="ARBA" id="ARBA00022692"/>
    </source>
</evidence>
<organism evidence="10">
    <name type="scientific">Brugia timori</name>
    <dbReference type="NCBI Taxonomy" id="42155"/>
    <lineage>
        <taxon>Eukaryota</taxon>
        <taxon>Metazoa</taxon>
        <taxon>Ecdysozoa</taxon>
        <taxon>Nematoda</taxon>
        <taxon>Chromadorea</taxon>
        <taxon>Rhabditida</taxon>
        <taxon>Spirurina</taxon>
        <taxon>Spiruromorpha</taxon>
        <taxon>Filarioidea</taxon>
        <taxon>Onchocercidae</taxon>
        <taxon>Brugia</taxon>
    </lineage>
</organism>
<reference evidence="8 9" key="2">
    <citation type="submission" date="2018-11" db="EMBL/GenBank/DDBJ databases">
        <authorList>
            <consortium name="Pathogen Informatics"/>
        </authorList>
    </citation>
    <scope>NUCLEOTIDE SEQUENCE [LARGE SCALE GENOMIC DNA]</scope>
</reference>
<dbReference type="InterPro" id="IPR002159">
    <property type="entry name" value="CD36_fam"/>
</dbReference>
<protein>
    <submittedName>
        <fullName evidence="10">PHB domain-containing protein</fullName>
    </submittedName>
</protein>
<dbReference type="PANTHER" id="PTHR11923:SF51">
    <property type="entry name" value="LYSOSOME MEMBRANE PROTEIN 2"/>
    <property type="match status" value="1"/>
</dbReference>
<evidence type="ECO:0000256" key="1">
    <source>
        <dbReference type="ARBA" id="ARBA00004370"/>
    </source>
</evidence>